<protein>
    <submittedName>
        <fullName evidence="3">Uncharacterized protein LOC113789394</fullName>
    </submittedName>
</protein>
<keyword evidence="2" id="KW-1185">Reference proteome</keyword>
<dbReference type="GeneID" id="113789394"/>
<sequence length="332" mass="38806">MENQINNQNVNENPKLIDLLINHTEHRCQNGEKLLKKLRNIQKECHKIQSKSNQTKLTTTITTNIEQDSNSIKNIQSYSDHHQQQTNQSMPSSSISGIQLSQNNQTITTKINHTNDSFKRKSNHNEIETANKLRKQISNSESIDQNYRTATIQRSVQQMILFKGVDKSISSDKLPEIISKSNRQINDYLCSMNQIPSEAIQIRFWRKNQKSSDLIDYVVQVDCPIRTIIMRNLERKIIINNENVQTVDFPIRCYNCIGFNHMSFDCQTEQICYHCSGYHRHQDCSKKKEPPICCNCKAEQIRNQKPHNPYDLTCPIFQRMLDQAISQFKNRY</sequence>
<accession>A0A6P6XS47</accession>
<feature type="region of interest" description="Disordered" evidence="1">
    <location>
        <begin position="77"/>
        <end position="97"/>
    </location>
</feature>
<dbReference type="KEGG" id="dpte:113789394"/>
<name>A0A6P6XS47_DERPT</name>
<organism evidence="2 3">
    <name type="scientific">Dermatophagoides pteronyssinus</name>
    <name type="common">European house dust mite</name>
    <dbReference type="NCBI Taxonomy" id="6956"/>
    <lineage>
        <taxon>Eukaryota</taxon>
        <taxon>Metazoa</taxon>
        <taxon>Ecdysozoa</taxon>
        <taxon>Arthropoda</taxon>
        <taxon>Chelicerata</taxon>
        <taxon>Arachnida</taxon>
        <taxon>Acari</taxon>
        <taxon>Acariformes</taxon>
        <taxon>Sarcoptiformes</taxon>
        <taxon>Astigmata</taxon>
        <taxon>Psoroptidia</taxon>
        <taxon>Analgoidea</taxon>
        <taxon>Pyroglyphidae</taxon>
        <taxon>Dermatophagoidinae</taxon>
        <taxon>Dermatophagoides</taxon>
    </lineage>
</organism>
<dbReference type="Proteomes" id="UP000515146">
    <property type="component" value="Unplaced"/>
</dbReference>
<gene>
    <name evidence="3" type="primary">LOC113789394</name>
</gene>
<evidence type="ECO:0000256" key="1">
    <source>
        <dbReference type="SAM" id="MobiDB-lite"/>
    </source>
</evidence>
<proteinExistence type="predicted"/>
<evidence type="ECO:0000313" key="3">
    <source>
        <dbReference type="RefSeq" id="XP_027194724.1"/>
    </source>
</evidence>
<dbReference type="OMA" id="NIQKECH"/>
<dbReference type="AlphaFoldDB" id="A0A6P6XS47"/>
<dbReference type="RefSeq" id="XP_027194724.1">
    <property type="nucleotide sequence ID" value="XM_027338923.1"/>
</dbReference>
<reference evidence="3" key="1">
    <citation type="submission" date="2025-08" db="UniProtKB">
        <authorList>
            <consortium name="RefSeq"/>
        </authorList>
    </citation>
    <scope>IDENTIFICATION</scope>
    <source>
        <strain evidence="3">Airmid</strain>
    </source>
</reference>
<evidence type="ECO:0000313" key="2">
    <source>
        <dbReference type="Proteomes" id="UP000515146"/>
    </source>
</evidence>
<dbReference type="InParanoid" id="A0A6P6XS47"/>
<dbReference type="OrthoDB" id="7699172at2759"/>